<evidence type="ECO:0000313" key="2">
    <source>
        <dbReference type="Proteomes" id="UP000235672"/>
    </source>
</evidence>
<name>A0A2J6PFS7_9HELO</name>
<dbReference type="Proteomes" id="UP000235672">
    <property type="component" value="Unassembled WGS sequence"/>
</dbReference>
<accession>A0A2J6PFS7</accession>
<evidence type="ECO:0000313" key="1">
    <source>
        <dbReference type="EMBL" id="PMD12912.1"/>
    </source>
</evidence>
<dbReference type="EMBL" id="KZ613540">
    <property type="protein sequence ID" value="PMD12912.1"/>
    <property type="molecule type" value="Genomic_DNA"/>
</dbReference>
<dbReference type="OrthoDB" id="10579067at2759"/>
<dbReference type="SUPFAM" id="SSF110296">
    <property type="entry name" value="Oligoxyloglucan reducing end-specific cellobiohydrolase"/>
    <property type="match status" value="1"/>
</dbReference>
<reference evidence="1 2" key="1">
    <citation type="submission" date="2016-05" db="EMBL/GenBank/DDBJ databases">
        <title>A degradative enzymes factory behind the ericoid mycorrhizal symbiosis.</title>
        <authorList>
            <consortium name="DOE Joint Genome Institute"/>
            <person name="Martino E."/>
            <person name="Morin E."/>
            <person name="Grelet G."/>
            <person name="Kuo A."/>
            <person name="Kohler A."/>
            <person name="Daghino S."/>
            <person name="Barry K."/>
            <person name="Choi C."/>
            <person name="Cichocki N."/>
            <person name="Clum A."/>
            <person name="Copeland A."/>
            <person name="Hainaut M."/>
            <person name="Haridas S."/>
            <person name="Labutti K."/>
            <person name="Lindquist E."/>
            <person name="Lipzen A."/>
            <person name="Khouja H.-R."/>
            <person name="Murat C."/>
            <person name="Ohm R."/>
            <person name="Olson A."/>
            <person name="Spatafora J."/>
            <person name="Veneault-Fourrey C."/>
            <person name="Henrissat B."/>
            <person name="Grigoriev I."/>
            <person name="Martin F."/>
            <person name="Perotto S."/>
        </authorList>
    </citation>
    <scope>NUCLEOTIDE SEQUENCE [LARGE SCALE GENOMIC DNA]</scope>
    <source>
        <strain evidence="1 2">UAMH 7357</strain>
    </source>
</reference>
<organism evidence="1 2">
    <name type="scientific">Hyaloscypha hepaticicola</name>
    <dbReference type="NCBI Taxonomy" id="2082293"/>
    <lineage>
        <taxon>Eukaryota</taxon>
        <taxon>Fungi</taxon>
        <taxon>Dikarya</taxon>
        <taxon>Ascomycota</taxon>
        <taxon>Pezizomycotina</taxon>
        <taxon>Leotiomycetes</taxon>
        <taxon>Helotiales</taxon>
        <taxon>Hyaloscyphaceae</taxon>
        <taxon>Hyaloscypha</taxon>
    </lineage>
</organism>
<dbReference type="Gene3D" id="2.130.10.10">
    <property type="entry name" value="YVTN repeat-like/Quinoprotein amine dehydrogenase"/>
    <property type="match status" value="1"/>
</dbReference>
<dbReference type="InterPro" id="IPR015943">
    <property type="entry name" value="WD40/YVTN_repeat-like_dom_sf"/>
</dbReference>
<dbReference type="AlphaFoldDB" id="A0A2J6PFS7"/>
<proteinExistence type="predicted"/>
<evidence type="ECO:0008006" key="3">
    <source>
        <dbReference type="Google" id="ProtNLM"/>
    </source>
</evidence>
<protein>
    <recommendedName>
        <fullName evidence="3">Glycoside hydrolase family 74 protein</fullName>
    </recommendedName>
</protein>
<gene>
    <name evidence="1" type="ORF">NA56DRAFT_452800</name>
</gene>
<sequence>MSWNLANPNGILAAGSTQDTFGVLPPQFNAGAINGIVHYDAQDASSPTAAITLVSTPTSGVWKQSDPEEGTWKPLSLTWNRPDLTCLVRGDRDIFDVFAAGGGIDGQGTLWENGDWSGEFGSWNNIDLGLLPTGKVNGVTKIHPSGLSIIVLACEKGVWWSLLPAGLGGVYSFKKAVTPSGAADRWSSVAAGNGKYPDSPLWAARWGDGSYQTALFAGSFDRDPNDPAANMLLKAMVQPDVPVDRAVFRVLLSAAPTDDQKRLLVGEGGDGSIAFVWKMTGISPPTWIEAGTTVGGVANGLTNPSVTGLLRDLPGAIAFSKVDAGTIVLGWQTAYFLSTDYGDNWARIDASSSPNIHQGIHAVQFIDEETLQQKSLALATDGGLFTTVDGGHTHISTANQTFPNLKFANGALDNHSIGIITGSLTNDLNLYGSVYGLPQLWQPLRNSDVGPTAFLRNGMLLDYDNLQPTNSSSLQSVLQARRLDPFNQHGYKTLIDPIVFDDVLTAPGTGTDIDESMNLRPLEPVDVPSTVNINSESLVAVAGRQFEVCGVILDKQDALHDNIAVHVLGSPTASEVITAVASPDSQTVIAGTDQGNFFIGTPVPGASPFSFNFVPMTLTTPPASLMLPITKISARKGNRIFAIAKGPQLLRLEGSGWSHIPHPHVLEEFTALLAVPSESSLFLSTPSRIFQSKDDGNTWTNISAGLPAFSHITDMKHIKEPGGASILYVFTDGWSVFKRVLNQPTIPIQRAVTIKGVMGITYEDDTVNFDINDGATVGFEPGVWVFKFVQANGKVFANMTIRAAFREDESVEVVSNLWLNNFLSRKGDNTAGTPLVLDPGSSYYQNVNVTIGGRGDSDGGVVDFDFLVTN</sequence>
<keyword evidence="2" id="KW-1185">Reference proteome</keyword>